<proteinExistence type="predicted"/>
<dbReference type="Pfam" id="PF06048">
    <property type="entry name" value="DUF927"/>
    <property type="match status" value="1"/>
</dbReference>
<sequence>MTQTLSLQSTAARVSQAELSPADRFLHELRTQMPRNYVLANGDIHLCDRSGKPGMPVCSALQVSALVRDDNGQGWSRLVQVLTPDRRVIGCVVPHTEVEARPNDAIARLADCGLQIQGDRYLFLQFLKSWRPTRYALRLRQVGWTPDRTAFALADGRVIAPVPRGETVIYTGTADRTTTGCFEDWQSGMAALALGNPYLIFGISLALSGPFLGLTNRTGAIFHFFGENSVGKTKALLAGNTV</sequence>
<dbReference type="EMBL" id="BNAP01000024">
    <property type="protein sequence ID" value="GHG99793.1"/>
    <property type="molecule type" value="Genomic_DNA"/>
</dbReference>
<accession>A0A8J3MDM0</accession>
<comment type="caution">
    <text evidence="2">The sequence shown here is derived from an EMBL/GenBank/DDBJ whole genome shotgun (WGS) entry which is preliminary data.</text>
</comment>
<evidence type="ECO:0000313" key="3">
    <source>
        <dbReference type="Proteomes" id="UP000611500"/>
    </source>
</evidence>
<feature type="domain" description="DUF927" evidence="1">
    <location>
        <begin position="55"/>
        <end position="239"/>
    </location>
</feature>
<reference evidence="2" key="1">
    <citation type="journal article" date="2014" name="Int. J. Syst. Evol. Microbiol.">
        <title>Complete genome sequence of Corynebacterium casei LMG S-19264T (=DSM 44701T), isolated from a smear-ripened cheese.</title>
        <authorList>
            <consortium name="US DOE Joint Genome Institute (JGI-PGF)"/>
            <person name="Walter F."/>
            <person name="Albersmeier A."/>
            <person name="Kalinowski J."/>
            <person name="Ruckert C."/>
        </authorList>
    </citation>
    <scope>NUCLEOTIDE SEQUENCE</scope>
    <source>
        <strain evidence="2">CGMCC 1.7081</strain>
    </source>
</reference>
<name>A0A8J3MDM0_9RHOB</name>
<protein>
    <recommendedName>
        <fullName evidence="1">DUF927 domain-containing protein</fullName>
    </recommendedName>
</protein>
<dbReference type="InterPro" id="IPR009270">
    <property type="entry name" value="DUF927"/>
</dbReference>
<dbReference type="AlphaFoldDB" id="A0A8J3MDM0"/>
<dbReference type="Proteomes" id="UP000611500">
    <property type="component" value="Unassembled WGS sequence"/>
</dbReference>
<evidence type="ECO:0000259" key="1">
    <source>
        <dbReference type="Pfam" id="PF06048"/>
    </source>
</evidence>
<gene>
    <name evidence="2" type="ORF">GCM10010961_35930</name>
</gene>
<keyword evidence="3" id="KW-1185">Reference proteome</keyword>
<evidence type="ECO:0000313" key="2">
    <source>
        <dbReference type="EMBL" id="GHG99793.1"/>
    </source>
</evidence>
<reference evidence="2" key="2">
    <citation type="submission" date="2020-09" db="EMBL/GenBank/DDBJ databases">
        <authorList>
            <person name="Sun Q."/>
            <person name="Zhou Y."/>
        </authorList>
    </citation>
    <scope>NUCLEOTIDE SEQUENCE</scope>
    <source>
        <strain evidence="2">CGMCC 1.7081</strain>
    </source>
</reference>
<organism evidence="2 3">
    <name type="scientific">Pseudodonghicola xiamenensis</name>
    <dbReference type="NCBI Taxonomy" id="337702"/>
    <lineage>
        <taxon>Bacteria</taxon>
        <taxon>Pseudomonadati</taxon>
        <taxon>Pseudomonadota</taxon>
        <taxon>Alphaproteobacteria</taxon>
        <taxon>Rhodobacterales</taxon>
        <taxon>Paracoccaceae</taxon>
        <taxon>Pseudodonghicola</taxon>
    </lineage>
</organism>